<name>A0A7R9F1L1_9NEOP</name>
<accession>A0A7R9F1L1</accession>
<protein>
    <submittedName>
        <fullName evidence="1">Uncharacterized protein</fullName>
    </submittedName>
</protein>
<gene>
    <name evidence="1" type="ORF">TBIB3V08_LOCUS7366</name>
</gene>
<reference evidence="1" key="1">
    <citation type="submission" date="2020-11" db="EMBL/GenBank/DDBJ databases">
        <authorList>
            <person name="Tran Van P."/>
        </authorList>
    </citation>
    <scope>NUCLEOTIDE SEQUENCE</scope>
</reference>
<sequence length="267" mass="28911">MAGPSSKLNESDILAYLDTIDSESDFVPESDSDTTVMTVGPNPDLTTSWKVFFQTQTLTSKLDAVSQGTAAACILHYLQGHCVARYSCSLQITLLAGTLCHQVQLQPADYITCRDTVLQGTAVACILHYLQGRCVTRYSCSLHITLLAGTLCRKVQLQPADYITCRDTCYKEKPPPVHPTEIRTSISPSLAVGLNTTSALANYATEAVASCDAASPLKAVHTSNLRLVTSQHPEQCTLATCVYLDATLGLSLFEAMAVISTLREWKK</sequence>
<proteinExistence type="predicted"/>
<evidence type="ECO:0000313" key="1">
    <source>
        <dbReference type="EMBL" id="CAD7445003.1"/>
    </source>
</evidence>
<dbReference type="EMBL" id="OD567031">
    <property type="protein sequence ID" value="CAD7445003.1"/>
    <property type="molecule type" value="Genomic_DNA"/>
</dbReference>
<organism evidence="1">
    <name type="scientific">Timema bartmani</name>
    <dbReference type="NCBI Taxonomy" id="61472"/>
    <lineage>
        <taxon>Eukaryota</taxon>
        <taxon>Metazoa</taxon>
        <taxon>Ecdysozoa</taxon>
        <taxon>Arthropoda</taxon>
        <taxon>Hexapoda</taxon>
        <taxon>Insecta</taxon>
        <taxon>Pterygota</taxon>
        <taxon>Neoptera</taxon>
        <taxon>Polyneoptera</taxon>
        <taxon>Phasmatodea</taxon>
        <taxon>Timematodea</taxon>
        <taxon>Timematoidea</taxon>
        <taxon>Timematidae</taxon>
        <taxon>Timema</taxon>
    </lineage>
</organism>
<dbReference type="AlphaFoldDB" id="A0A7R9F1L1"/>